<feature type="transmembrane region" description="Helical" evidence="12">
    <location>
        <begin position="700"/>
        <end position="725"/>
    </location>
</feature>
<evidence type="ECO:0000259" key="13">
    <source>
        <dbReference type="Pfam" id="PF04987"/>
    </source>
</evidence>
<keyword evidence="9 12" id="KW-1133">Transmembrane helix</keyword>
<feature type="transmembrane region" description="Helical" evidence="12">
    <location>
        <begin position="767"/>
        <end position="792"/>
    </location>
</feature>
<reference evidence="14 15" key="2">
    <citation type="submission" date="2018-10" db="EMBL/GenBank/DDBJ databases">
        <authorList>
            <consortium name="Pathogen Informatics"/>
        </authorList>
    </citation>
    <scope>NUCLEOTIDE SEQUENCE [LARGE SCALE GENOMIC DNA]</scope>
</reference>
<reference evidence="16" key="1">
    <citation type="submission" date="2017-02" db="UniProtKB">
        <authorList>
            <consortium name="WormBaseParasite"/>
        </authorList>
    </citation>
    <scope>IDENTIFICATION</scope>
</reference>
<comment type="subcellular location">
    <subcellularLocation>
        <location evidence="1 12">Endoplasmic reticulum membrane</location>
        <topology evidence="1 12">Multi-pass membrane protein</topology>
    </subcellularLocation>
</comment>
<feature type="transmembrane region" description="Helical" evidence="12">
    <location>
        <begin position="521"/>
        <end position="540"/>
    </location>
</feature>
<feature type="transmembrane region" description="Helical" evidence="12">
    <location>
        <begin position="552"/>
        <end position="573"/>
    </location>
</feature>
<evidence type="ECO:0000256" key="11">
    <source>
        <dbReference type="ARBA" id="ARBA00023180"/>
    </source>
</evidence>
<dbReference type="GO" id="GO:0006506">
    <property type="term" value="P:GPI anchor biosynthetic process"/>
    <property type="evidence" value="ECO:0007669"/>
    <property type="project" value="UniProtKB-UniPathway"/>
</dbReference>
<gene>
    <name evidence="14" type="ORF">EVEC_LOCUS39</name>
</gene>
<dbReference type="InterPro" id="IPR007070">
    <property type="entry name" value="GPI_EtnP_transferase_1"/>
</dbReference>
<keyword evidence="15" id="KW-1185">Reference proteome</keyword>
<dbReference type="OrthoDB" id="2748310at2759"/>
<comment type="similarity">
    <text evidence="3 12">Belongs to the PIGG/PIGN/PIGO family. PIGN subfamily.</text>
</comment>
<evidence type="ECO:0000256" key="12">
    <source>
        <dbReference type="RuleBase" id="RU367138"/>
    </source>
</evidence>
<keyword evidence="8 12" id="KW-0256">Endoplasmic reticulum</keyword>
<dbReference type="Proteomes" id="UP000274131">
    <property type="component" value="Unassembled WGS sequence"/>
</dbReference>
<keyword evidence="7 12" id="KW-0812">Transmembrane</keyword>
<evidence type="ECO:0000256" key="4">
    <source>
        <dbReference type="ARBA" id="ARBA00020831"/>
    </source>
</evidence>
<dbReference type="UniPathway" id="UPA00196"/>
<keyword evidence="6 12" id="KW-0808">Transferase</keyword>
<feature type="transmembrane region" description="Helical" evidence="12">
    <location>
        <begin position="737"/>
        <end position="755"/>
    </location>
</feature>
<dbReference type="PANTHER" id="PTHR12250">
    <property type="entry name" value="PHOSPHATIDYLINOSITOL GLYCAN, CLASS N"/>
    <property type="match status" value="1"/>
</dbReference>
<name>A0A0N4USH4_ENTVE</name>
<dbReference type="InterPro" id="IPR002591">
    <property type="entry name" value="Phosphodiest/P_Trfase"/>
</dbReference>
<evidence type="ECO:0000313" key="15">
    <source>
        <dbReference type="Proteomes" id="UP000274131"/>
    </source>
</evidence>
<evidence type="ECO:0000256" key="9">
    <source>
        <dbReference type="ARBA" id="ARBA00022989"/>
    </source>
</evidence>
<feature type="transmembrane region" description="Helical" evidence="12">
    <location>
        <begin position="499"/>
        <end position="515"/>
    </location>
</feature>
<accession>A0A0N4USH4</accession>
<dbReference type="WBParaSite" id="EVEC_0000005101-mRNA-1">
    <property type="protein sequence ID" value="EVEC_0000005101-mRNA-1"/>
    <property type="gene ID" value="EVEC_0000005101"/>
</dbReference>
<dbReference type="AlphaFoldDB" id="A0A0N4USH4"/>
<keyword evidence="10 12" id="KW-0472">Membrane</keyword>
<dbReference type="SUPFAM" id="SSF53649">
    <property type="entry name" value="Alkaline phosphatase-like"/>
    <property type="match status" value="1"/>
</dbReference>
<dbReference type="PANTHER" id="PTHR12250:SF0">
    <property type="entry name" value="GPI ETHANOLAMINE PHOSPHATE TRANSFERASE 1"/>
    <property type="match status" value="1"/>
</dbReference>
<organism evidence="16">
    <name type="scientific">Enterobius vermicularis</name>
    <name type="common">Human pinworm</name>
    <dbReference type="NCBI Taxonomy" id="51028"/>
    <lineage>
        <taxon>Eukaryota</taxon>
        <taxon>Metazoa</taxon>
        <taxon>Ecdysozoa</taxon>
        <taxon>Nematoda</taxon>
        <taxon>Chromadorea</taxon>
        <taxon>Rhabditida</taxon>
        <taxon>Spirurina</taxon>
        <taxon>Oxyuridomorpha</taxon>
        <taxon>Oxyuroidea</taxon>
        <taxon>Oxyuridae</taxon>
        <taxon>Enterobius</taxon>
    </lineage>
</organism>
<comment type="function">
    <text evidence="12">Ethanolamine phosphate transferase involved in glycosylphosphatidylinositol-anchor biosynthesis. Transfers ethanolamine phosphate to the first alpha-1,4-linked mannose of the glycosylphosphatidylinositol precursor of GPI-anchor.</text>
</comment>
<comment type="caution">
    <text evidence="12">Lacks conserved residue(s) required for the propagation of feature annotation.</text>
</comment>
<dbReference type="EMBL" id="UXUI01000016">
    <property type="protein sequence ID" value="VDD84896.1"/>
    <property type="molecule type" value="Genomic_DNA"/>
</dbReference>
<keyword evidence="11" id="KW-0325">Glycoprotein</keyword>
<dbReference type="InterPro" id="IPR017850">
    <property type="entry name" value="Alkaline_phosphatase_core_sf"/>
</dbReference>
<evidence type="ECO:0000256" key="6">
    <source>
        <dbReference type="ARBA" id="ARBA00022679"/>
    </source>
</evidence>
<feature type="transmembrane region" description="Helical" evidence="12">
    <location>
        <begin position="388"/>
        <end position="406"/>
    </location>
</feature>
<feature type="transmembrane region" description="Helical" evidence="12">
    <location>
        <begin position="7"/>
        <end position="28"/>
    </location>
</feature>
<evidence type="ECO:0000256" key="3">
    <source>
        <dbReference type="ARBA" id="ARBA00008400"/>
    </source>
</evidence>
<dbReference type="GO" id="GO:0005789">
    <property type="term" value="C:endoplasmic reticulum membrane"/>
    <property type="evidence" value="ECO:0007669"/>
    <property type="project" value="UniProtKB-SubCell"/>
</dbReference>
<evidence type="ECO:0000256" key="7">
    <source>
        <dbReference type="ARBA" id="ARBA00022692"/>
    </source>
</evidence>
<dbReference type="InterPro" id="IPR017852">
    <property type="entry name" value="GPI_EtnP_transferase_1_C"/>
</dbReference>
<dbReference type="GO" id="GO:0051377">
    <property type="term" value="F:mannose-ethanolamine phosphotransferase activity"/>
    <property type="evidence" value="ECO:0007669"/>
    <property type="project" value="UniProtKB-UniRule"/>
</dbReference>
<dbReference type="Pfam" id="PF04987">
    <property type="entry name" value="PigN"/>
    <property type="match status" value="1"/>
</dbReference>
<evidence type="ECO:0000256" key="2">
    <source>
        <dbReference type="ARBA" id="ARBA00004687"/>
    </source>
</evidence>
<protein>
    <recommendedName>
        <fullName evidence="4 12">GPI ethanolamine phosphate transferase 1</fullName>
        <ecNumber evidence="12">2.-.-.-</ecNumber>
    </recommendedName>
</protein>
<dbReference type="Pfam" id="PF01663">
    <property type="entry name" value="Phosphodiest"/>
    <property type="match status" value="1"/>
</dbReference>
<evidence type="ECO:0000256" key="8">
    <source>
        <dbReference type="ARBA" id="ARBA00022824"/>
    </source>
</evidence>
<dbReference type="CDD" id="cd16020">
    <property type="entry name" value="GPI_EPT_1"/>
    <property type="match status" value="1"/>
</dbReference>
<evidence type="ECO:0000313" key="16">
    <source>
        <dbReference type="WBParaSite" id="EVEC_0000005101-mRNA-1"/>
    </source>
</evidence>
<sequence>MFSNHHKLVVLGVIVHVILLYSIFDIYYTSPLVRGTQPHPITKGDGPAKRLVIISADGLRSDVFFQHPEKSPFLHRIIRTNTGCWGISASHVPTESRPGHVALLAGFYEDVSAVARGWKLNPVPFDSMINRSYAAWAWGSPDIVPMFTKNVKHASAFVYPSHLEDFYSLDAAELDRWVFKKVEDFVQNIQDQRIFLDKAVFFLHLLGLDTNGHGYKPHSDKYIDNIRIVDEGLEKVEHLFEGFFRDNRTAYIFVSDHGMTDWGSHGAGTDAEVLTPFVFWGAGVKNLPKKMAINQVDTTPLMAALLGVAIPMNNVGVLPHECLDANAKYIFQSSYANFKQVIFVSEQKTSGIVPILNLYEAAFLTCLHWIPYARAGLLYFHRYERSTLGFATTLSFTFWAIILYLYSFRLVLLILFEDFGVSSILFFLSLPFSHSLYILLPIYLASVALNINESLAPSSSWRDRIKSFYYANQAALDREILRKTVGRLGIFLYRFRRKAWFVLCLILATFPQLPAVGQSPSPLLCISSPVISCICLFFISSKPYFLLIARTLRILSVIHFLVAVTIAITELYGDLSKPILLLLRIFCWISLPASFVLPLTAPNLLIGRLICWFSSLYIPYALLSLSYESFFLLLFYGLLIVYVRTDMIHVSDESSLTLWGRSILTAIFIEIGFFGTGNVASLNSFNPSFLRCFLSVFSPFVMTALLIFKVTLPFLAISFALTVVLHAQKASPVRLSIILLIITDAMAVVFFFRLVDDGSWLEIGMSISHYVISMLTSVVVFLLLQCAQYLLFSSLCRPLKKHDLPQFPG</sequence>
<dbReference type="STRING" id="51028.A0A0N4USH4"/>
<comment type="pathway">
    <text evidence="2 12">Glycolipid biosynthesis; glycosylphosphatidylinositol-anchor biosynthesis.</text>
</comment>
<evidence type="ECO:0000256" key="1">
    <source>
        <dbReference type="ARBA" id="ARBA00004477"/>
    </source>
</evidence>
<dbReference type="EC" id="2.-.-.-" evidence="12"/>
<dbReference type="Gene3D" id="3.40.720.10">
    <property type="entry name" value="Alkaline Phosphatase, subunit A"/>
    <property type="match status" value="2"/>
</dbReference>
<dbReference type="InterPro" id="IPR037671">
    <property type="entry name" value="PIGN_N"/>
</dbReference>
<evidence type="ECO:0000313" key="14">
    <source>
        <dbReference type="EMBL" id="VDD84896.1"/>
    </source>
</evidence>
<evidence type="ECO:0000256" key="5">
    <source>
        <dbReference type="ARBA" id="ARBA00022502"/>
    </source>
</evidence>
<feature type="domain" description="GPI ethanolamine phosphate transferase 1 C-terminal" evidence="13">
    <location>
        <begin position="376"/>
        <end position="759"/>
    </location>
</feature>
<proteinExistence type="inferred from homology"/>
<keyword evidence="5 12" id="KW-0337">GPI-anchor biosynthesis</keyword>
<evidence type="ECO:0000256" key="10">
    <source>
        <dbReference type="ARBA" id="ARBA00023136"/>
    </source>
</evidence>
<feature type="transmembrane region" description="Helical" evidence="12">
    <location>
        <begin position="629"/>
        <end position="646"/>
    </location>
</feature>
<feature type="transmembrane region" description="Helical" evidence="12">
    <location>
        <begin position="579"/>
        <end position="597"/>
    </location>
</feature>